<comment type="caution">
    <text evidence="2">The sequence shown here is derived from an EMBL/GenBank/DDBJ whole genome shotgun (WGS) entry which is preliminary data.</text>
</comment>
<dbReference type="RefSeq" id="WP_147065759.1">
    <property type="nucleotide sequence ID" value="NZ_BAAARO010000002.1"/>
</dbReference>
<organism evidence="2 3">
    <name type="scientific">Terrabacter aerolatus</name>
    <dbReference type="NCBI Taxonomy" id="422442"/>
    <lineage>
        <taxon>Bacteria</taxon>
        <taxon>Bacillati</taxon>
        <taxon>Actinomycetota</taxon>
        <taxon>Actinomycetes</taxon>
        <taxon>Micrococcales</taxon>
        <taxon>Intrasporangiaceae</taxon>
        <taxon>Terrabacter</taxon>
    </lineage>
</organism>
<dbReference type="InterPro" id="IPR036866">
    <property type="entry name" value="RibonucZ/Hydroxyglut_hydro"/>
</dbReference>
<dbReference type="Proteomes" id="UP000321534">
    <property type="component" value="Unassembled WGS sequence"/>
</dbReference>
<dbReference type="PANTHER" id="PTHR15032:SF4">
    <property type="entry name" value="N-ACYL-PHOSPHATIDYLETHANOLAMINE-HYDROLYZING PHOSPHOLIPASE D"/>
    <property type="match status" value="1"/>
</dbReference>
<dbReference type="InterPro" id="IPR001279">
    <property type="entry name" value="Metallo-B-lactamas"/>
</dbReference>
<sequence length="438" mass="47907">MRSLGTSDRPAVRALSTAIEKVSSRTRARQFVRVMNRMGASPAAILPFVQDSPNFTNRRFEGEEPSLRPRVRAQTSALIAAIRVSGHGQPVGTVPIVPAEPPQQPGELAVTWYGHATSVLEIDGARFLIDPVFSERVSPIRHSGPKRMHPVPGSIADIPSIDAVLLSHDHYDHLDQPSIVRLEETHRPHYVVPLGVNAHLLAWGVPESRITALDWRGENEVAGIRLTCTEARHNSGRGLVDSQTLWAGWALHGPRHTAYFAGDSGTSKRFAAIGADLGPFDVTLMPVGAYDSFWPDIHMDPEQALAAHRDVNRIGDEAHALTADAAGVADDFLEGDQRIDTPGGTHEEGDRTETTRTVQTAAHASLLVPVHWATFNLSMHWWAEPVRRIRRAAVEARVPVAFPRVGERIDLTSGDATTVAAAHSEPWWEQCAAPEDHD</sequence>
<dbReference type="PANTHER" id="PTHR15032">
    <property type="entry name" value="N-ACYL-PHOSPHATIDYLETHANOLAMINE-HYDROLYZING PHOSPHOLIPASE D"/>
    <property type="match status" value="1"/>
</dbReference>
<proteinExistence type="predicted"/>
<gene>
    <name evidence="2" type="ORF">TAE01_18960</name>
</gene>
<reference evidence="2 3" key="1">
    <citation type="submission" date="2019-07" db="EMBL/GenBank/DDBJ databases">
        <title>Whole genome shotgun sequence of Terrabacter aerolatus NBRC 106305.</title>
        <authorList>
            <person name="Hosoyama A."/>
            <person name="Uohara A."/>
            <person name="Ohji S."/>
            <person name="Ichikawa N."/>
        </authorList>
    </citation>
    <scope>NUCLEOTIDE SEQUENCE [LARGE SCALE GENOMIC DNA]</scope>
    <source>
        <strain evidence="2 3">NBRC 106305</strain>
    </source>
</reference>
<accession>A0A512D0U7</accession>
<evidence type="ECO:0000313" key="3">
    <source>
        <dbReference type="Proteomes" id="UP000321534"/>
    </source>
</evidence>
<protein>
    <recommendedName>
        <fullName evidence="1">Metallo-beta-lactamase domain-containing protein</fullName>
    </recommendedName>
</protein>
<keyword evidence="3" id="KW-1185">Reference proteome</keyword>
<dbReference type="AlphaFoldDB" id="A0A512D0U7"/>
<dbReference type="SUPFAM" id="SSF56281">
    <property type="entry name" value="Metallo-hydrolase/oxidoreductase"/>
    <property type="match status" value="1"/>
</dbReference>
<feature type="domain" description="Metallo-beta-lactamase" evidence="1">
    <location>
        <begin position="126"/>
        <end position="312"/>
    </location>
</feature>
<dbReference type="EMBL" id="BJYX01000008">
    <property type="protein sequence ID" value="GEO30086.1"/>
    <property type="molecule type" value="Genomic_DNA"/>
</dbReference>
<name>A0A512D0U7_9MICO</name>
<dbReference type="GO" id="GO:0005737">
    <property type="term" value="C:cytoplasm"/>
    <property type="evidence" value="ECO:0007669"/>
    <property type="project" value="TreeGrafter"/>
</dbReference>
<dbReference type="Pfam" id="PF12706">
    <property type="entry name" value="Lactamase_B_2"/>
    <property type="match status" value="1"/>
</dbReference>
<evidence type="ECO:0000313" key="2">
    <source>
        <dbReference type="EMBL" id="GEO30086.1"/>
    </source>
</evidence>
<dbReference type="OrthoDB" id="9789133at2"/>
<evidence type="ECO:0000259" key="1">
    <source>
        <dbReference type="Pfam" id="PF12706"/>
    </source>
</evidence>
<dbReference type="Gene3D" id="3.60.15.10">
    <property type="entry name" value="Ribonuclease Z/Hydroxyacylglutathione hydrolase-like"/>
    <property type="match status" value="1"/>
</dbReference>